<evidence type="ECO:0000256" key="7">
    <source>
        <dbReference type="HAMAP-Rule" id="MF_00555"/>
    </source>
</evidence>
<dbReference type="Proteomes" id="UP000018949">
    <property type="component" value="Unassembled WGS sequence"/>
</dbReference>
<evidence type="ECO:0000313" key="10">
    <source>
        <dbReference type="EMBL" id="GAE44151.1"/>
    </source>
</evidence>
<keyword evidence="4 7" id="KW-0547">Nucleotide-binding</keyword>
<sequence length="334" mass="38512">MSNAALKYQSKLNLRETEVAIKKTKDFFESNLAEALDLTRVSAPIFVRGGKGINDDLAGNERIVSFDALDVDNERIEIVQSLAKWKRMALKRYGFSLGEGLYTDMNAIRRDETLDNLHSLYVDQWDWEKVISRKQRNVNTLKSTVEKIYDVIKRTESFLAKLYPVLNPILPKEISFITSQELEDSYPDLSPKEREDTITKRYGAIFITQIGHELQSGQKHDSRSPDYDDWNLNGDLLLWYPPLEQAIEITSMGVRVDEKVLLEQLKLAGQEQRTQLEYHQALLNKELPYTIGGGIGQSRLCMFLLQKIHIGEVQVSVWNEETMKECQKRNILLL</sequence>
<evidence type="ECO:0000256" key="5">
    <source>
        <dbReference type="ARBA" id="ARBA00022840"/>
    </source>
</evidence>
<comment type="caution">
    <text evidence="10">The sequence shown here is derived from an EMBL/GenBank/DDBJ whole genome shotgun (WGS) entry which is preliminary data.</text>
</comment>
<dbReference type="GO" id="GO:0005829">
    <property type="term" value="C:cytosol"/>
    <property type="evidence" value="ECO:0007669"/>
    <property type="project" value="TreeGrafter"/>
</dbReference>
<dbReference type="InterPro" id="IPR004618">
    <property type="entry name" value="AsnA"/>
</dbReference>
<keyword evidence="1 7" id="KW-0963">Cytoplasm</keyword>
<keyword evidence="11" id="KW-1185">Reference proteome</keyword>
<proteinExistence type="inferred from homology"/>
<dbReference type="InterPro" id="IPR006195">
    <property type="entry name" value="aa-tRNA-synth_II"/>
</dbReference>
<keyword evidence="6 7" id="KW-0061">Asparagine biosynthesis</keyword>
<dbReference type="InterPro" id="IPR045864">
    <property type="entry name" value="aa-tRNA-synth_II/BPL/LPL"/>
</dbReference>
<feature type="domain" description="Aminoacyl-transfer RNA synthetases class-II family profile" evidence="9">
    <location>
        <begin position="25"/>
        <end position="325"/>
    </location>
</feature>
<dbReference type="GO" id="GO:0070981">
    <property type="term" value="P:L-asparagine biosynthetic process"/>
    <property type="evidence" value="ECO:0007669"/>
    <property type="project" value="UniProtKB-UniRule"/>
</dbReference>
<dbReference type="PANTHER" id="PTHR30073">
    <property type="entry name" value="ASPARTATE--AMMONIA LIGASE"/>
    <property type="match status" value="1"/>
</dbReference>
<evidence type="ECO:0000313" key="11">
    <source>
        <dbReference type="Proteomes" id="UP000018949"/>
    </source>
</evidence>
<dbReference type="PANTHER" id="PTHR30073:SF5">
    <property type="entry name" value="ASPARTATE--AMMONIA LIGASE"/>
    <property type="match status" value="1"/>
</dbReference>
<accession>W4RIM1</accession>
<comment type="similarity">
    <text evidence="7">Belongs to the class-II aminoacyl-tRNA synthetase family. AsnA subfamily.</text>
</comment>
<dbReference type="SUPFAM" id="SSF55681">
    <property type="entry name" value="Class II aaRS and biotin synthetases"/>
    <property type="match status" value="1"/>
</dbReference>
<comment type="catalytic activity">
    <reaction evidence="7">
        <text>L-aspartate + NH4(+) + ATP = L-asparagine + AMP + diphosphate + H(+)</text>
        <dbReference type="Rhea" id="RHEA:11372"/>
        <dbReference type="ChEBI" id="CHEBI:15378"/>
        <dbReference type="ChEBI" id="CHEBI:28938"/>
        <dbReference type="ChEBI" id="CHEBI:29991"/>
        <dbReference type="ChEBI" id="CHEBI:30616"/>
        <dbReference type="ChEBI" id="CHEBI:33019"/>
        <dbReference type="ChEBI" id="CHEBI:58048"/>
        <dbReference type="ChEBI" id="CHEBI:456215"/>
        <dbReference type="EC" id="6.3.1.1"/>
    </reaction>
</comment>
<dbReference type="PROSITE" id="PS50862">
    <property type="entry name" value="AA_TRNA_LIGASE_II"/>
    <property type="match status" value="1"/>
</dbReference>
<comment type="subcellular location">
    <subcellularLocation>
        <location evidence="7">Cytoplasm</location>
    </subcellularLocation>
</comment>
<evidence type="ECO:0000256" key="6">
    <source>
        <dbReference type="ARBA" id="ARBA00022888"/>
    </source>
</evidence>
<organism evidence="10 11">
    <name type="scientific">Mesobacillus boroniphilus JCM 21738</name>
    <dbReference type="NCBI Taxonomy" id="1294265"/>
    <lineage>
        <taxon>Bacteria</taxon>
        <taxon>Bacillati</taxon>
        <taxon>Bacillota</taxon>
        <taxon>Bacilli</taxon>
        <taxon>Bacillales</taxon>
        <taxon>Bacillaceae</taxon>
        <taxon>Mesobacillus</taxon>
    </lineage>
</organism>
<dbReference type="PIRSF" id="PIRSF001555">
    <property type="entry name" value="Asp_ammon_ligase"/>
    <property type="match status" value="1"/>
</dbReference>
<evidence type="ECO:0000256" key="1">
    <source>
        <dbReference type="ARBA" id="ARBA00022490"/>
    </source>
</evidence>
<dbReference type="eggNOG" id="COG2502">
    <property type="taxonomic scope" value="Bacteria"/>
</dbReference>
<dbReference type="Pfam" id="PF03590">
    <property type="entry name" value="AsnA"/>
    <property type="match status" value="1"/>
</dbReference>
<keyword evidence="2 7" id="KW-0436">Ligase</keyword>
<comment type="pathway">
    <text evidence="7">Amino-acid biosynthesis; L-asparagine biosynthesis; L-asparagine from L-aspartate (ammonia route): step 1/1.</text>
</comment>
<evidence type="ECO:0000256" key="8">
    <source>
        <dbReference type="NCBIfam" id="TIGR00669"/>
    </source>
</evidence>
<dbReference type="GO" id="GO:0004071">
    <property type="term" value="F:aspartate-ammonia ligase activity"/>
    <property type="evidence" value="ECO:0007669"/>
    <property type="project" value="UniProtKB-UniRule"/>
</dbReference>
<dbReference type="Gene3D" id="3.30.930.10">
    <property type="entry name" value="Bira Bifunctional Protein, Domain 2"/>
    <property type="match status" value="1"/>
</dbReference>
<dbReference type="EC" id="6.3.1.1" evidence="7 8"/>
<dbReference type="AlphaFoldDB" id="W4RIM1"/>
<dbReference type="GO" id="GO:0005524">
    <property type="term" value="F:ATP binding"/>
    <property type="evidence" value="ECO:0007669"/>
    <property type="project" value="UniProtKB-UniRule"/>
</dbReference>
<keyword evidence="3 7" id="KW-0028">Amino-acid biosynthesis</keyword>
<dbReference type="GO" id="GO:0140096">
    <property type="term" value="F:catalytic activity, acting on a protein"/>
    <property type="evidence" value="ECO:0007669"/>
    <property type="project" value="UniProtKB-ARBA"/>
</dbReference>
<name>W4RIM1_9BACI</name>
<dbReference type="HAMAP" id="MF_00555">
    <property type="entry name" value="AsnA"/>
    <property type="match status" value="1"/>
</dbReference>
<reference evidence="10 11" key="1">
    <citation type="submission" date="2013-12" db="EMBL/GenBank/DDBJ databases">
        <title>NBRP : Genome information of microbial organism related human and environment.</title>
        <authorList>
            <person name="Hattori M."/>
            <person name="Oshima K."/>
            <person name="Inaba H."/>
            <person name="Suda W."/>
            <person name="Sakamoto M."/>
            <person name="Iino T."/>
            <person name="Kitahara M."/>
            <person name="Oshida Y."/>
            <person name="Iida T."/>
            <person name="Kudo T."/>
            <person name="Itoh T."/>
            <person name="Ahmed I."/>
            <person name="Ohkuma M."/>
        </authorList>
    </citation>
    <scope>NUCLEOTIDE SEQUENCE [LARGE SCALE GENOMIC DNA]</scope>
    <source>
        <strain evidence="10 11">JCM 21738</strain>
    </source>
</reference>
<dbReference type="NCBIfam" id="TIGR00669">
    <property type="entry name" value="asnA"/>
    <property type="match status" value="1"/>
</dbReference>
<evidence type="ECO:0000259" key="9">
    <source>
        <dbReference type="PROSITE" id="PS50862"/>
    </source>
</evidence>
<evidence type="ECO:0000256" key="3">
    <source>
        <dbReference type="ARBA" id="ARBA00022605"/>
    </source>
</evidence>
<gene>
    <name evidence="7" type="primary">asnA</name>
    <name evidence="10" type="ORF">JCM21738_836</name>
</gene>
<evidence type="ECO:0000256" key="2">
    <source>
        <dbReference type="ARBA" id="ARBA00022598"/>
    </source>
</evidence>
<keyword evidence="5 7" id="KW-0067">ATP-binding</keyword>
<dbReference type="EMBL" id="BAUW01000006">
    <property type="protein sequence ID" value="GAE44151.1"/>
    <property type="molecule type" value="Genomic_DNA"/>
</dbReference>
<protein>
    <recommendedName>
        <fullName evidence="7 8">Aspartate--ammonia ligase</fullName>
        <ecNumber evidence="7 8">6.3.1.1</ecNumber>
    </recommendedName>
    <alternativeName>
        <fullName evidence="7">Asparagine synthetase A</fullName>
    </alternativeName>
</protein>
<dbReference type="GO" id="GO:0016740">
    <property type="term" value="F:transferase activity"/>
    <property type="evidence" value="ECO:0007669"/>
    <property type="project" value="UniProtKB-ARBA"/>
</dbReference>
<evidence type="ECO:0000256" key="4">
    <source>
        <dbReference type="ARBA" id="ARBA00022741"/>
    </source>
</evidence>
<dbReference type="UniPathway" id="UPA00134">
    <property type="reaction ID" value="UER00194"/>
</dbReference>